<proteinExistence type="predicted"/>
<feature type="coiled-coil region" evidence="1">
    <location>
        <begin position="96"/>
        <end position="130"/>
    </location>
</feature>
<dbReference type="AlphaFoldDB" id="A0A9P8PYQ7"/>
<comment type="caution">
    <text evidence="2">The sequence shown here is derived from an EMBL/GenBank/DDBJ whole genome shotgun (WGS) entry which is preliminary data.</text>
</comment>
<evidence type="ECO:0000313" key="2">
    <source>
        <dbReference type="EMBL" id="KAH3680786.1"/>
    </source>
</evidence>
<sequence>MQHQNDIKPTKYGKLRSFLEKDSLLILPNNKLDDQYEQKLKEDIIRIKKFTKTANNEVKYLTELPPQERIIGLLKALEKISYYEERGDSINLSITNVSLLDQIDQLREIVENLNTKIDNLKNEIEDQKVIGKNLTNYFDELNANSEANEQSRPDTVEAIRKEKLRYRKLRQYLQDFESYIEDINQ</sequence>
<dbReference type="EMBL" id="JAEUBF010000039">
    <property type="protein sequence ID" value="KAH3680786.1"/>
    <property type="molecule type" value="Genomic_DNA"/>
</dbReference>
<reference evidence="2" key="2">
    <citation type="submission" date="2021-01" db="EMBL/GenBank/DDBJ databases">
        <authorList>
            <person name="Schikora-Tamarit M.A."/>
        </authorList>
    </citation>
    <scope>NUCLEOTIDE SEQUENCE</scope>
    <source>
        <strain evidence="2">CBS6341</strain>
    </source>
</reference>
<reference evidence="2" key="1">
    <citation type="journal article" date="2021" name="Open Biol.">
        <title>Shared evolutionary footprints suggest mitochondrial oxidative damage underlies multiple complex I losses in fungi.</title>
        <authorList>
            <person name="Schikora-Tamarit M.A."/>
            <person name="Marcet-Houben M."/>
            <person name="Nosek J."/>
            <person name="Gabaldon T."/>
        </authorList>
    </citation>
    <scope>NUCLEOTIDE SEQUENCE</scope>
    <source>
        <strain evidence="2">CBS6341</strain>
    </source>
</reference>
<name>A0A9P8PYQ7_9ASCO</name>
<evidence type="ECO:0000256" key="1">
    <source>
        <dbReference type="SAM" id="Coils"/>
    </source>
</evidence>
<keyword evidence="3" id="KW-1185">Reference proteome</keyword>
<protein>
    <submittedName>
        <fullName evidence="2">Uncharacterized protein</fullName>
    </submittedName>
</protein>
<accession>A0A9P8PYQ7</accession>
<evidence type="ECO:0000313" key="3">
    <source>
        <dbReference type="Proteomes" id="UP000769528"/>
    </source>
</evidence>
<dbReference type="Proteomes" id="UP000769528">
    <property type="component" value="Unassembled WGS sequence"/>
</dbReference>
<keyword evidence="1" id="KW-0175">Coiled coil</keyword>
<organism evidence="2 3">
    <name type="scientific">Wickerhamomyces mucosus</name>
    <dbReference type="NCBI Taxonomy" id="1378264"/>
    <lineage>
        <taxon>Eukaryota</taxon>
        <taxon>Fungi</taxon>
        <taxon>Dikarya</taxon>
        <taxon>Ascomycota</taxon>
        <taxon>Saccharomycotina</taxon>
        <taxon>Saccharomycetes</taxon>
        <taxon>Phaffomycetales</taxon>
        <taxon>Wickerhamomycetaceae</taxon>
        <taxon>Wickerhamomyces</taxon>
    </lineage>
</organism>
<gene>
    <name evidence="2" type="ORF">WICMUC_000137</name>
</gene>